<dbReference type="EMBL" id="CADCTU010000538">
    <property type="protein sequence ID" value="CAA9328677.1"/>
    <property type="molecule type" value="Genomic_DNA"/>
</dbReference>
<dbReference type="SUPFAM" id="SSF53187">
    <property type="entry name" value="Zn-dependent exopeptidases"/>
    <property type="match status" value="1"/>
</dbReference>
<dbReference type="InterPro" id="IPR011650">
    <property type="entry name" value="Peptidase_M20_dimer"/>
</dbReference>
<comment type="cofactor">
    <cofactor evidence="1">
        <name>Zn(2+)</name>
        <dbReference type="ChEBI" id="CHEBI:29105"/>
    </cofactor>
</comment>
<gene>
    <name evidence="6" type="ORF">AVDCRST_MAG11-2370</name>
</gene>
<dbReference type="Gene3D" id="3.30.70.360">
    <property type="match status" value="1"/>
</dbReference>
<dbReference type="PANTHER" id="PTHR43808:SF17">
    <property type="entry name" value="PEPTIDASE M20"/>
    <property type="match status" value="1"/>
</dbReference>
<evidence type="ECO:0000256" key="1">
    <source>
        <dbReference type="ARBA" id="ARBA00001947"/>
    </source>
</evidence>
<keyword evidence="2" id="KW-0479">Metal-binding</keyword>
<protein>
    <submittedName>
        <fullName evidence="6">Acetylornithine deacetylase</fullName>
        <ecNumber evidence="6">3.5.1.16</ecNumber>
    </submittedName>
</protein>
<evidence type="ECO:0000256" key="4">
    <source>
        <dbReference type="ARBA" id="ARBA00022833"/>
    </source>
</evidence>
<name>A0A6J4LCT2_9BACT</name>
<evidence type="ECO:0000259" key="5">
    <source>
        <dbReference type="Pfam" id="PF07687"/>
    </source>
</evidence>
<dbReference type="GO" id="GO:0046872">
    <property type="term" value="F:metal ion binding"/>
    <property type="evidence" value="ECO:0007669"/>
    <property type="project" value="UniProtKB-KW"/>
</dbReference>
<accession>A0A6J4LCT2</accession>
<dbReference type="Gene3D" id="3.40.630.10">
    <property type="entry name" value="Zn peptidases"/>
    <property type="match status" value="1"/>
</dbReference>
<evidence type="ECO:0000256" key="2">
    <source>
        <dbReference type="ARBA" id="ARBA00022723"/>
    </source>
</evidence>
<proteinExistence type="predicted"/>
<organism evidence="6">
    <name type="scientific">uncultured Gemmatimonadaceae bacterium</name>
    <dbReference type="NCBI Taxonomy" id="246130"/>
    <lineage>
        <taxon>Bacteria</taxon>
        <taxon>Pseudomonadati</taxon>
        <taxon>Gemmatimonadota</taxon>
        <taxon>Gemmatimonadia</taxon>
        <taxon>Gemmatimonadales</taxon>
        <taxon>Gemmatimonadaceae</taxon>
        <taxon>environmental samples</taxon>
    </lineage>
</organism>
<evidence type="ECO:0000256" key="3">
    <source>
        <dbReference type="ARBA" id="ARBA00022801"/>
    </source>
</evidence>
<dbReference type="EC" id="3.5.1.16" evidence="6"/>
<dbReference type="InterPro" id="IPR036264">
    <property type="entry name" value="Bact_exopeptidase_dim_dom"/>
</dbReference>
<sequence>MRLPTRSAAASAHARLADARARLARRDRDLLRTQVAVSEIAAPTGDEGRRAAWIVGRFTACNLTGVRIDAAGNVIGRRAGTEDAAPVAVCAHLDTVFPLDTVLRVREERGRLVGPGIGDNGRGLAAMLALAQEIDGRRVRTRRPVDFVATVGEEGLGDLRGIKHLFAPGAPWPAVVVALDGAGDERVVHRALASRRYRVLFRGPGGHSWAAFGAPNAVHAAARAATKLAGATLPREPRTTLTVGRIGGGLSINSIPDEAWIEVDLRSTAAALIERYDRELRAAVRAAVTEENAPRGAGVGALEASVAVIGDRPGGELPTSDPLIAAALDATRLVGRAPELATASTDANVPISLGVPAIAIGAGGRGGDAHTPGEWFENVDGTLGVARALTIVIAAAGLQ</sequence>
<dbReference type="InterPro" id="IPR002933">
    <property type="entry name" value="Peptidase_M20"/>
</dbReference>
<dbReference type="GO" id="GO:0008777">
    <property type="term" value="F:acetylornithine deacetylase activity"/>
    <property type="evidence" value="ECO:0007669"/>
    <property type="project" value="UniProtKB-EC"/>
</dbReference>
<dbReference type="PANTHER" id="PTHR43808">
    <property type="entry name" value="ACETYLORNITHINE DEACETYLASE"/>
    <property type="match status" value="1"/>
</dbReference>
<dbReference type="Pfam" id="PF01546">
    <property type="entry name" value="Peptidase_M20"/>
    <property type="match status" value="1"/>
</dbReference>
<reference evidence="6" key="1">
    <citation type="submission" date="2020-02" db="EMBL/GenBank/DDBJ databases">
        <authorList>
            <person name="Meier V. D."/>
        </authorList>
    </citation>
    <scope>NUCLEOTIDE SEQUENCE</scope>
    <source>
        <strain evidence="6">AVDCRST_MAG11</strain>
    </source>
</reference>
<dbReference type="InterPro" id="IPR050072">
    <property type="entry name" value="Peptidase_M20A"/>
</dbReference>
<keyword evidence="3 6" id="KW-0378">Hydrolase</keyword>
<dbReference type="Pfam" id="PF07687">
    <property type="entry name" value="M20_dimer"/>
    <property type="match status" value="1"/>
</dbReference>
<dbReference type="AlphaFoldDB" id="A0A6J4LCT2"/>
<dbReference type="InterPro" id="IPR001261">
    <property type="entry name" value="ArgE/DapE_CS"/>
</dbReference>
<dbReference type="SUPFAM" id="SSF55031">
    <property type="entry name" value="Bacterial exopeptidase dimerisation domain"/>
    <property type="match status" value="1"/>
</dbReference>
<dbReference type="PROSITE" id="PS00758">
    <property type="entry name" value="ARGE_DAPE_CPG2_1"/>
    <property type="match status" value="1"/>
</dbReference>
<keyword evidence="4" id="KW-0862">Zinc</keyword>
<evidence type="ECO:0000313" key="6">
    <source>
        <dbReference type="EMBL" id="CAA9328677.1"/>
    </source>
</evidence>
<feature type="domain" description="Peptidase M20 dimerisation" evidence="5">
    <location>
        <begin position="197"/>
        <end position="287"/>
    </location>
</feature>